<reference evidence="1 2" key="1">
    <citation type="submission" date="2014-04" db="EMBL/GenBank/DDBJ databases">
        <authorList>
            <consortium name="DOE Joint Genome Institute"/>
            <person name="Kuo A."/>
            <person name="Gay G."/>
            <person name="Dore J."/>
            <person name="Kohler A."/>
            <person name="Nagy L.G."/>
            <person name="Floudas D."/>
            <person name="Copeland A."/>
            <person name="Barry K.W."/>
            <person name="Cichocki N."/>
            <person name="Veneault-Fourrey C."/>
            <person name="LaButti K."/>
            <person name="Lindquist E.A."/>
            <person name="Lipzen A."/>
            <person name="Lundell T."/>
            <person name="Morin E."/>
            <person name="Murat C."/>
            <person name="Sun H."/>
            <person name="Tunlid A."/>
            <person name="Henrissat B."/>
            <person name="Grigoriev I.V."/>
            <person name="Hibbett D.S."/>
            <person name="Martin F."/>
            <person name="Nordberg H.P."/>
            <person name="Cantor M.N."/>
            <person name="Hua S.X."/>
        </authorList>
    </citation>
    <scope>NUCLEOTIDE SEQUENCE [LARGE SCALE GENOMIC DNA]</scope>
    <source>
        <strain evidence="2">h7</strain>
    </source>
</reference>
<protein>
    <submittedName>
        <fullName evidence="1">Uncharacterized protein</fullName>
    </submittedName>
</protein>
<evidence type="ECO:0000313" key="1">
    <source>
        <dbReference type="EMBL" id="KIM38083.1"/>
    </source>
</evidence>
<name>A0A0C2XK14_HEBCY</name>
<dbReference type="Proteomes" id="UP000053424">
    <property type="component" value="Unassembled WGS sequence"/>
</dbReference>
<accession>A0A0C2XK14</accession>
<proteinExistence type="predicted"/>
<dbReference type="HOGENOM" id="CLU_061604_0_0_1"/>
<reference evidence="2" key="2">
    <citation type="submission" date="2015-01" db="EMBL/GenBank/DDBJ databases">
        <title>Evolutionary Origins and Diversification of the Mycorrhizal Mutualists.</title>
        <authorList>
            <consortium name="DOE Joint Genome Institute"/>
            <consortium name="Mycorrhizal Genomics Consortium"/>
            <person name="Kohler A."/>
            <person name="Kuo A."/>
            <person name="Nagy L.G."/>
            <person name="Floudas D."/>
            <person name="Copeland A."/>
            <person name="Barry K.W."/>
            <person name="Cichocki N."/>
            <person name="Veneault-Fourrey C."/>
            <person name="LaButti K."/>
            <person name="Lindquist E.A."/>
            <person name="Lipzen A."/>
            <person name="Lundell T."/>
            <person name="Morin E."/>
            <person name="Murat C."/>
            <person name="Riley R."/>
            <person name="Ohm R."/>
            <person name="Sun H."/>
            <person name="Tunlid A."/>
            <person name="Henrissat B."/>
            <person name="Grigoriev I.V."/>
            <person name="Hibbett D.S."/>
            <person name="Martin F."/>
        </authorList>
    </citation>
    <scope>NUCLEOTIDE SEQUENCE [LARGE SCALE GENOMIC DNA]</scope>
    <source>
        <strain evidence="2">h7</strain>
    </source>
</reference>
<evidence type="ECO:0000313" key="2">
    <source>
        <dbReference type="Proteomes" id="UP000053424"/>
    </source>
</evidence>
<dbReference type="AlphaFoldDB" id="A0A0C2XK14"/>
<organism evidence="1 2">
    <name type="scientific">Hebeloma cylindrosporum</name>
    <dbReference type="NCBI Taxonomy" id="76867"/>
    <lineage>
        <taxon>Eukaryota</taxon>
        <taxon>Fungi</taxon>
        <taxon>Dikarya</taxon>
        <taxon>Basidiomycota</taxon>
        <taxon>Agaricomycotina</taxon>
        <taxon>Agaricomycetes</taxon>
        <taxon>Agaricomycetidae</taxon>
        <taxon>Agaricales</taxon>
        <taxon>Agaricineae</taxon>
        <taxon>Hymenogastraceae</taxon>
        <taxon>Hebeloma</taxon>
    </lineage>
</organism>
<keyword evidence="2" id="KW-1185">Reference proteome</keyword>
<gene>
    <name evidence="1" type="ORF">M413DRAFT_30486</name>
</gene>
<dbReference type="EMBL" id="KN831793">
    <property type="protein sequence ID" value="KIM38083.1"/>
    <property type="molecule type" value="Genomic_DNA"/>
</dbReference>
<sequence>MLRGRLPHAAKGFGGQYPPQWFDTKDSDPSMAIRRCLLVMKPEAKVSIINCMHWMPVGIERGARFRNPENIPYILSRAFELNKVYEATGAALLTPRDLDIPSIRVYIKVVKPDLQPIHKIKLDQADIWIVEIKGQHYGRIVRELKFQDVSKPCLRAAFAQILPLFRLMLQLWGTLEVYVGPDNLTELQALENGPGLKVPGNIWYSFSREDCFISRKRQIPGDTTERMDFGGLVPHEQKVLPLGRDAIDILSHHFTSLSAFPQKSVPEKFLGIDQPAWIPMTVEYSI</sequence>